<dbReference type="Pfam" id="PF13672">
    <property type="entry name" value="PP2C_2"/>
    <property type="match status" value="1"/>
</dbReference>
<sequence length="497" mass="52431">MNQQGAERGHEDDWWRQLYGDGSEGERAGGDAPARGAVCDAGPSDAPDTLDDRVESALRALGAPRWADPAPEEPPDPGPAAQKPWSPPARPVPPPPTRHAPPPPEPSAPIPLRSTGPGTRATPTDRAPADRPSADYLSGDRPSTDRPSADRASTDYFSAGHPSPDRRAPDQQATPPPRTPRDTPPPATARLPGDRPPSYGAEPGELPAADAAALDDLVPDTTLDGGRYGTLTLRAVSHRGDAARRRGDVRRDALLTARFGAGRHALLLVAVATGRPAAEGAHRAARDACTWIGGAVGRSYTRLAEDIRTDRRGALKSGLQRLTDRSHGKLRGRAPERGAAAQQYPAALRCLLLPADPDCRTRVFFGVGAGGLFLLRDGAWQDLEPATDHVSGEAGDDDTAGLPRPAAGPPHGAYPAESPARPEPFLFRTAFARPGDTLLLCSSGLAEPLRDEPAFAARLADRWSAAEPPGLVDVLDAAQLRVEGHPKDRTAVGVWES</sequence>
<evidence type="ECO:0000313" key="3">
    <source>
        <dbReference type="EMBL" id="WSB68102.1"/>
    </source>
</evidence>
<feature type="domain" description="PPM-type phosphatase" evidence="2">
    <location>
        <begin position="239"/>
        <end position="475"/>
    </location>
</feature>
<evidence type="ECO:0000313" key="4">
    <source>
        <dbReference type="Proteomes" id="UP001344251"/>
    </source>
</evidence>
<keyword evidence="4" id="KW-1185">Reference proteome</keyword>
<feature type="compositionally biased region" description="Low complexity" evidence="1">
    <location>
        <begin position="400"/>
        <end position="416"/>
    </location>
</feature>
<feature type="region of interest" description="Disordered" evidence="1">
    <location>
        <begin position="386"/>
        <end position="419"/>
    </location>
</feature>
<protein>
    <submittedName>
        <fullName evidence="3">Protein phosphatase 2C domain-containing protein</fullName>
    </submittedName>
</protein>
<feature type="region of interest" description="Disordered" evidence="1">
    <location>
        <begin position="1"/>
        <end position="205"/>
    </location>
</feature>
<feature type="compositionally biased region" description="Pro residues" evidence="1">
    <location>
        <begin position="85"/>
        <end position="109"/>
    </location>
</feature>
<gene>
    <name evidence="3" type="ORF">OG863_09085</name>
</gene>
<reference evidence="3 4" key="1">
    <citation type="submission" date="2022-10" db="EMBL/GenBank/DDBJ databases">
        <title>The complete genomes of actinobacterial strains from the NBC collection.</title>
        <authorList>
            <person name="Joergensen T.S."/>
            <person name="Alvarez Arevalo M."/>
            <person name="Sterndorff E.B."/>
            <person name="Faurdal D."/>
            <person name="Vuksanovic O."/>
            <person name="Mourched A.-S."/>
            <person name="Charusanti P."/>
            <person name="Shaw S."/>
            <person name="Blin K."/>
            <person name="Weber T."/>
        </authorList>
    </citation>
    <scope>NUCLEOTIDE SEQUENCE [LARGE SCALE GENOMIC DNA]</scope>
    <source>
        <strain evidence="3 4">NBC 01774</strain>
    </source>
</reference>
<name>A0ABZ1FDI3_9ACTN</name>
<dbReference type="EMBL" id="CP109106">
    <property type="protein sequence ID" value="WSB68102.1"/>
    <property type="molecule type" value="Genomic_DNA"/>
</dbReference>
<feature type="compositionally biased region" description="Basic and acidic residues" evidence="1">
    <location>
        <begin position="142"/>
        <end position="153"/>
    </location>
</feature>
<feature type="compositionally biased region" description="Pro residues" evidence="1">
    <location>
        <begin position="174"/>
        <end position="187"/>
    </location>
</feature>
<dbReference type="PRINTS" id="PR01217">
    <property type="entry name" value="PRICHEXTENSN"/>
</dbReference>
<dbReference type="Proteomes" id="UP001344251">
    <property type="component" value="Chromosome"/>
</dbReference>
<proteinExistence type="predicted"/>
<organism evidence="3 4">
    <name type="scientific">Streptomyces decoyicus</name>
    <dbReference type="NCBI Taxonomy" id="249567"/>
    <lineage>
        <taxon>Bacteria</taxon>
        <taxon>Bacillati</taxon>
        <taxon>Actinomycetota</taxon>
        <taxon>Actinomycetes</taxon>
        <taxon>Kitasatosporales</taxon>
        <taxon>Streptomycetaceae</taxon>
        <taxon>Streptomyces</taxon>
    </lineage>
</organism>
<evidence type="ECO:0000259" key="2">
    <source>
        <dbReference type="Pfam" id="PF13672"/>
    </source>
</evidence>
<evidence type="ECO:0000256" key="1">
    <source>
        <dbReference type="SAM" id="MobiDB-lite"/>
    </source>
</evidence>
<dbReference type="InterPro" id="IPR001932">
    <property type="entry name" value="PPM-type_phosphatase-like_dom"/>
</dbReference>
<dbReference type="RefSeq" id="WP_326617534.1">
    <property type="nucleotide sequence ID" value="NZ_CP109106.1"/>
</dbReference>
<accession>A0ABZ1FDI3</accession>